<reference evidence="10" key="1">
    <citation type="journal article" date="2020" name="Fungal Divers.">
        <title>Resolving the Mortierellaceae phylogeny through synthesis of multi-gene phylogenetics and phylogenomics.</title>
        <authorList>
            <person name="Vandepol N."/>
            <person name="Liber J."/>
            <person name="Desiro A."/>
            <person name="Na H."/>
            <person name="Kennedy M."/>
            <person name="Barry K."/>
            <person name="Grigoriev I.V."/>
            <person name="Miller A.N."/>
            <person name="O'Donnell K."/>
            <person name="Stajich J.E."/>
            <person name="Bonito G."/>
        </authorList>
    </citation>
    <scope>NUCLEOTIDE SEQUENCE</scope>
    <source>
        <strain evidence="10">BC1065</strain>
    </source>
</reference>
<keyword evidence="5 8" id="KW-0812">Transmembrane</keyword>
<dbReference type="GO" id="GO:0005789">
    <property type="term" value="C:endoplasmic reticulum membrane"/>
    <property type="evidence" value="ECO:0007669"/>
    <property type="project" value="UniProtKB-SubCell"/>
</dbReference>
<keyword evidence="8" id="KW-0012">Acyltransferase</keyword>
<dbReference type="EMBL" id="JAAAJB010000558">
    <property type="protein sequence ID" value="KAG0253791.1"/>
    <property type="molecule type" value="Genomic_DNA"/>
</dbReference>
<organism evidence="10 11">
    <name type="scientific">Actinomortierella ambigua</name>
    <dbReference type="NCBI Taxonomy" id="1343610"/>
    <lineage>
        <taxon>Eukaryota</taxon>
        <taxon>Fungi</taxon>
        <taxon>Fungi incertae sedis</taxon>
        <taxon>Mucoromycota</taxon>
        <taxon>Mortierellomycotina</taxon>
        <taxon>Mortierellomycetes</taxon>
        <taxon>Mortierellales</taxon>
        <taxon>Mortierellaceae</taxon>
        <taxon>Actinomortierella</taxon>
    </lineage>
</organism>
<comment type="similarity">
    <text evidence="3 8">Belongs to the PIGW family.</text>
</comment>
<evidence type="ECO:0000256" key="2">
    <source>
        <dbReference type="ARBA" id="ARBA00004687"/>
    </source>
</evidence>
<keyword evidence="4 8" id="KW-0337">GPI-anchor biosynthesis</keyword>
<comment type="function">
    <text evidence="8">A acetyltransferase, which acetylates the inositol ring of phosphatidylinositol during biosynthesis of GPI-anchor.</text>
</comment>
<evidence type="ECO:0000256" key="1">
    <source>
        <dbReference type="ARBA" id="ARBA00004141"/>
    </source>
</evidence>
<accession>A0A9P6TZY3</accession>
<evidence type="ECO:0000256" key="6">
    <source>
        <dbReference type="ARBA" id="ARBA00022989"/>
    </source>
</evidence>
<feature type="transmembrane region" description="Helical" evidence="8">
    <location>
        <begin position="30"/>
        <end position="52"/>
    </location>
</feature>
<feature type="transmembrane region" description="Helical" evidence="8">
    <location>
        <begin position="572"/>
        <end position="590"/>
    </location>
</feature>
<feature type="transmembrane region" description="Helical" evidence="8">
    <location>
        <begin position="469"/>
        <end position="489"/>
    </location>
</feature>
<dbReference type="GO" id="GO:0006506">
    <property type="term" value="P:GPI anchor biosynthetic process"/>
    <property type="evidence" value="ECO:0007669"/>
    <property type="project" value="UniProtKB-KW"/>
</dbReference>
<comment type="subcellular location">
    <subcellularLocation>
        <location evidence="8">Endoplasmic reticulum membrane</location>
        <topology evidence="8">Multi-pass membrane protein</topology>
    </subcellularLocation>
    <subcellularLocation>
        <location evidence="1">Membrane</location>
        <topology evidence="1">Multi-pass membrane protein</topology>
    </subcellularLocation>
</comment>
<proteinExistence type="inferred from homology"/>
<comment type="pathway">
    <text evidence="2 8">Glycolipid biosynthesis; glycosylphosphatidylinositol-anchor biosynthesis.</text>
</comment>
<dbReference type="AlphaFoldDB" id="A0A9P6TZY3"/>
<dbReference type="PANTHER" id="PTHR20661">
    <property type="entry name" value="PHOSPHATIDYLINOSITOL-GLYCAN BIOSYNTHESIS CLASS W PROTEIN"/>
    <property type="match status" value="1"/>
</dbReference>
<feature type="transmembrane region" description="Helical" evidence="8">
    <location>
        <begin position="352"/>
        <end position="373"/>
    </location>
</feature>
<dbReference type="InterPro" id="IPR009447">
    <property type="entry name" value="PIGW/GWT1"/>
</dbReference>
<comment type="caution">
    <text evidence="10">The sequence shown here is derived from an EMBL/GenBank/DDBJ whole genome shotgun (WGS) entry which is preliminary data.</text>
</comment>
<dbReference type="Pfam" id="PF06423">
    <property type="entry name" value="GWT1"/>
    <property type="match status" value="2"/>
</dbReference>
<keyword evidence="7 8" id="KW-0472">Membrane</keyword>
<sequence length="599" mass="66637">MGDPASDAAAYKAAKEAWVTGHTGGSMMEVTIVTASSLTSFILWAYTQKYLASSPSNGLMRAASKRAKRQIRFGIYSFIVDFLTLIVPPLLSITLFADHPYYWAATILFAAILIRHLLGPSDDLILKKDRKQFKWRDSDDELSMSDDEESDAKKESVVGSTTATDLDAQDQEGIRRRNTHASVEFDGATTGVDASMDPADDGGGSRKDSGPTKPPVQRHKIFLSAYRAGMMLLTCIAILAVDFPVFPRRFSKVEVYGSSLMDLGVGSFVFSSGVVSARGYLKKEKLPFTSQMWMAIRTSIPLLILGFARLVATKGVEYQEHVTEYGMHWNFFFTLGFLPIFVTLFRSLADHVRFSVVGISIACLYQIFLYYGLEDYIQNAPRVDLISMNKEGIFSFAGYLSIFLMGIDVGLYVLPNDPYFFSKRKITNKKPKKGKLAMILVSLLFLLSMGFLISYGILRIPVSRQMANLSYFFWVITFNTGFILAFLLVEINLTKDEPSAAAIARAEAKASLSTSTDKRQRLQSTVRLPPLTCPPLLEAINRNGLAIFLVANIMTGLVNLSMKTLYAPNVQAVAILTVYTLIISVVAWVWQIMGWRLKL</sequence>
<feature type="transmembrane region" description="Helical" evidence="8">
    <location>
        <begin position="73"/>
        <end position="95"/>
    </location>
</feature>
<evidence type="ECO:0000313" key="10">
    <source>
        <dbReference type="EMBL" id="KAG0253791.1"/>
    </source>
</evidence>
<keyword evidence="11" id="KW-1185">Reference proteome</keyword>
<evidence type="ECO:0000256" key="8">
    <source>
        <dbReference type="RuleBase" id="RU280819"/>
    </source>
</evidence>
<feature type="transmembrane region" description="Helical" evidence="8">
    <location>
        <begin position="327"/>
        <end position="345"/>
    </location>
</feature>
<keyword evidence="8" id="KW-0808">Transferase</keyword>
<protein>
    <recommendedName>
        <fullName evidence="8">GPI-anchored wall transfer protein</fullName>
        <ecNumber evidence="8">2.3.-.-</ecNumber>
    </recommendedName>
</protein>
<evidence type="ECO:0000256" key="3">
    <source>
        <dbReference type="ARBA" id="ARBA00007559"/>
    </source>
</evidence>
<feature type="transmembrane region" description="Helical" evidence="8">
    <location>
        <begin position="221"/>
        <end position="243"/>
    </location>
</feature>
<dbReference type="GO" id="GO:0072659">
    <property type="term" value="P:protein localization to plasma membrane"/>
    <property type="evidence" value="ECO:0007669"/>
    <property type="project" value="TreeGrafter"/>
</dbReference>
<feature type="transmembrane region" description="Helical" evidence="8">
    <location>
        <begin position="436"/>
        <end position="457"/>
    </location>
</feature>
<name>A0A9P6TZY3_9FUNG</name>
<dbReference type="Proteomes" id="UP000807716">
    <property type="component" value="Unassembled WGS sequence"/>
</dbReference>
<keyword evidence="6 8" id="KW-1133">Transmembrane helix</keyword>
<dbReference type="PANTHER" id="PTHR20661:SF0">
    <property type="entry name" value="PHOSPHATIDYLINOSITOL-GLYCAN BIOSYNTHESIS CLASS W PROTEIN"/>
    <property type="match status" value="1"/>
</dbReference>
<gene>
    <name evidence="10" type="primary">GWT1</name>
    <name evidence="10" type="ORF">DFQ27_007201</name>
</gene>
<dbReference type="EC" id="2.3.-.-" evidence="8"/>
<evidence type="ECO:0000256" key="4">
    <source>
        <dbReference type="ARBA" id="ARBA00022502"/>
    </source>
</evidence>
<keyword evidence="8" id="KW-0256">Endoplasmic reticulum</keyword>
<evidence type="ECO:0000313" key="11">
    <source>
        <dbReference type="Proteomes" id="UP000807716"/>
    </source>
</evidence>
<evidence type="ECO:0000256" key="5">
    <source>
        <dbReference type="ARBA" id="ARBA00022692"/>
    </source>
</evidence>
<dbReference type="OrthoDB" id="15270at2759"/>
<feature type="compositionally biased region" description="Acidic residues" evidence="9">
    <location>
        <begin position="138"/>
        <end position="150"/>
    </location>
</feature>
<dbReference type="GO" id="GO:0032216">
    <property type="term" value="F:glucosaminyl-phosphatidylinositol O-acyltransferase activity"/>
    <property type="evidence" value="ECO:0007669"/>
    <property type="project" value="TreeGrafter"/>
</dbReference>
<feature type="transmembrane region" description="Helical" evidence="8">
    <location>
        <begin position="293"/>
        <end position="312"/>
    </location>
</feature>
<feature type="transmembrane region" description="Helical" evidence="8">
    <location>
        <begin position="263"/>
        <end position="281"/>
    </location>
</feature>
<feature type="transmembrane region" description="Helical" evidence="8">
    <location>
        <begin position="393"/>
        <end position="415"/>
    </location>
</feature>
<evidence type="ECO:0000256" key="9">
    <source>
        <dbReference type="SAM" id="MobiDB-lite"/>
    </source>
</evidence>
<evidence type="ECO:0000256" key="7">
    <source>
        <dbReference type="ARBA" id="ARBA00023136"/>
    </source>
</evidence>
<feature type="region of interest" description="Disordered" evidence="9">
    <location>
        <begin position="137"/>
        <end position="216"/>
    </location>
</feature>
<feature type="transmembrane region" description="Helical" evidence="8">
    <location>
        <begin position="101"/>
        <end position="118"/>
    </location>
</feature>